<evidence type="ECO:0000313" key="5">
    <source>
        <dbReference type="Proteomes" id="UP000191153"/>
    </source>
</evidence>
<feature type="coiled-coil region" evidence="2">
    <location>
        <begin position="249"/>
        <end position="283"/>
    </location>
</feature>
<comment type="similarity">
    <text evidence="1">Belongs to the initiator RepB protein family.</text>
</comment>
<dbReference type="GO" id="GO:0006270">
    <property type="term" value="P:DNA replication initiation"/>
    <property type="evidence" value="ECO:0007669"/>
    <property type="project" value="InterPro"/>
</dbReference>
<gene>
    <name evidence="4" type="ORF">SAMN02745174_02425</name>
</gene>
<reference evidence="4 5" key="1">
    <citation type="submission" date="2017-02" db="EMBL/GenBank/DDBJ databases">
        <authorList>
            <person name="Peterson S.W."/>
        </authorList>
    </citation>
    <scope>NUCLEOTIDE SEQUENCE [LARGE SCALE GENOMIC DNA]</scope>
    <source>
        <strain evidence="4 5">ATCC 700028</strain>
    </source>
</reference>
<proteinExistence type="inferred from homology"/>
<protein>
    <submittedName>
        <fullName evidence="4">Initiator Replication protein</fullName>
    </submittedName>
</protein>
<sequence>MNLTFKNELNDLILTKMSAKELDLFIALLIKFSELKTDKIKVSFLEIKKIMGINPRTSNKQFVNTLDKMIIKSHQAIQKTEIAKGKKKYLSIITTTIFDEEEMTIESRINPDFKNLFEVDNEKGAYTILDLKALVNFKSKYSKNLYRLLKQWETTGIKEFSIDEFRTSVDVPKTYLMKQIDQKVLTPILKELSEFFPGLNIEKFKNGRGSKVAKLIFTWKRIERKKKVTKKQEMAVPGTGTGAKKLYNKELAAEKTSEVEKELENLKAEERLAEIVNTNLSNNVVEGTIKKVTASEYMEIYYDYLKANNIEHSLYVKKGFDMMNKGKLEIIQENKKAL</sequence>
<dbReference type="OrthoDB" id="82218at2"/>
<evidence type="ECO:0000256" key="1">
    <source>
        <dbReference type="ARBA" id="ARBA00038283"/>
    </source>
</evidence>
<organism evidence="4 5">
    <name type="scientific">Cetobacterium ceti</name>
    <dbReference type="NCBI Taxonomy" id="180163"/>
    <lineage>
        <taxon>Bacteria</taxon>
        <taxon>Fusobacteriati</taxon>
        <taxon>Fusobacteriota</taxon>
        <taxon>Fusobacteriia</taxon>
        <taxon>Fusobacteriales</taxon>
        <taxon>Fusobacteriaceae</taxon>
        <taxon>Cetobacterium</taxon>
    </lineage>
</organism>
<keyword evidence="2" id="KW-0175">Coiled coil</keyword>
<dbReference type="SUPFAM" id="SSF46785">
    <property type="entry name" value="Winged helix' DNA-binding domain"/>
    <property type="match status" value="1"/>
</dbReference>
<accession>A0A1T4QSG5</accession>
<evidence type="ECO:0000313" key="4">
    <source>
        <dbReference type="EMBL" id="SKA06547.1"/>
    </source>
</evidence>
<evidence type="ECO:0000259" key="3">
    <source>
        <dbReference type="Pfam" id="PF01051"/>
    </source>
</evidence>
<dbReference type="Proteomes" id="UP000191153">
    <property type="component" value="Unassembled WGS sequence"/>
</dbReference>
<dbReference type="EMBL" id="FUWX01000030">
    <property type="protein sequence ID" value="SKA06547.1"/>
    <property type="molecule type" value="Genomic_DNA"/>
</dbReference>
<dbReference type="RefSeq" id="WP_078694849.1">
    <property type="nucleotide sequence ID" value="NZ_FUWX01000030.1"/>
</dbReference>
<dbReference type="Gene3D" id="1.10.10.10">
    <property type="entry name" value="Winged helix-like DNA-binding domain superfamily/Winged helix DNA-binding domain"/>
    <property type="match status" value="1"/>
</dbReference>
<dbReference type="InterPro" id="IPR036388">
    <property type="entry name" value="WH-like_DNA-bd_sf"/>
</dbReference>
<dbReference type="GO" id="GO:0003887">
    <property type="term" value="F:DNA-directed DNA polymerase activity"/>
    <property type="evidence" value="ECO:0007669"/>
    <property type="project" value="InterPro"/>
</dbReference>
<feature type="domain" description="Initiator Rep protein WH1" evidence="3">
    <location>
        <begin position="6"/>
        <end position="150"/>
    </location>
</feature>
<dbReference type="Pfam" id="PF21205">
    <property type="entry name" value="Rep3_C"/>
    <property type="match status" value="1"/>
</dbReference>
<dbReference type="AlphaFoldDB" id="A0A1T4QSG5"/>
<name>A0A1T4QSG5_9FUSO</name>
<dbReference type="InterPro" id="IPR036390">
    <property type="entry name" value="WH_DNA-bd_sf"/>
</dbReference>
<keyword evidence="5" id="KW-1185">Reference proteome</keyword>
<evidence type="ECO:0000256" key="2">
    <source>
        <dbReference type="SAM" id="Coils"/>
    </source>
</evidence>
<dbReference type="InterPro" id="IPR000525">
    <property type="entry name" value="Initiator_Rep_WH1"/>
</dbReference>
<dbReference type="STRING" id="180163.SAMN02745174_02425"/>
<dbReference type="Pfam" id="PF01051">
    <property type="entry name" value="Rep3_N"/>
    <property type="match status" value="1"/>
</dbReference>